<dbReference type="SMART" id="SM00938">
    <property type="entry name" value="P-II"/>
    <property type="match status" value="1"/>
</dbReference>
<dbReference type="GO" id="GO:0005524">
    <property type="term" value="F:ATP binding"/>
    <property type="evidence" value="ECO:0007669"/>
    <property type="project" value="TreeGrafter"/>
</dbReference>
<dbReference type="AlphaFoldDB" id="A0A6I6D8J8"/>
<evidence type="ECO:0000313" key="1">
    <source>
        <dbReference type="EMBL" id="QGT77742.1"/>
    </source>
</evidence>
<dbReference type="Proteomes" id="UP000427716">
    <property type="component" value="Chromosome"/>
</dbReference>
<dbReference type="InterPro" id="IPR002187">
    <property type="entry name" value="N-reg_PII"/>
</dbReference>
<dbReference type="KEGG" id="ghl:GM160_01900"/>
<organism evidence="1 2">
    <name type="scientific">Guyparkeria halophila</name>
    <dbReference type="NCBI Taxonomy" id="47960"/>
    <lineage>
        <taxon>Bacteria</taxon>
        <taxon>Pseudomonadati</taxon>
        <taxon>Pseudomonadota</taxon>
        <taxon>Gammaproteobacteria</taxon>
        <taxon>Chromatiales</taxon>
        <taxon>Thioalkalibacteraceae</taxon>
        <taxon>Guyparkeria</taxon>
    </lineage>
</organism>
<dbReference type="PRINTS" id="PR00340">
    <property type="entry name" value="PIIGLNB"/>
</dbReference>
<proteinExistence type="predicted"/>
<evidence type="ECO:0000313" key="2">
    <source>
        <dbReference type="Proteomes" id="UP000427716"/>
    </source>
</evidence>
<dbReference type="PANTHER" id="PTHR30115:SF11">
    <property type="entry name" value="NITROGEN REGULATORY PROTEIN P-II HOMOLOG"/>
    <property type="match status" value="1"/>
</dbReference>
<dbReference type="PANTHER" id="PTHR30115">
    <property type="entry name" value="NITROGEN REGULATORY PROTEIN P-II"/>
    <property type="match status" value="1"/>
</dbReference>
<dbReference type="RefSeq" id="WP_156227716.1">
    <property type="nucleotide sequence ID" value="NZ_CP046415.1"/>
</dbReference>
<accession>A0A6I6D8J8</accession>
<gene>
    <name evidence="1" type="ORF">GM160_01900</name>
</gene>
<dbReference type="Pfam" id="PF00543">
    <property type="entry name" value="P-II"/>
    <property type="match status" value="1"/>
</dbReference>
<dbReference type="Gene3D" id="3.30.70.120">
    <property type="match status" value="1"/>
</dbReference>
<reference evidence="1 2" key="1">
    <citation type="submission" date="2019-11" db="EMBL/GenBank/DDBJ databases">
        <authorList>
            <person name="Zhang J."/>
            <person name="Sun C."/>
        </authorList>
    </citation>
    <scope>NUCLEOTIDE SEQUENCE [LARGE SCALE GENOMIC DNA]</scope>
    <source>
        <strain evidence="2">sp2</strain>
    </source>
</reference>
<protein>
    <submittedName>
        <fullName evidence="1">P-II family nitrogen regulator</fullName>
    </submittedName>
</protein>
<sequence length="107" mass="11347">MKEIKAYIRQPMTDAVVDALEAMPGIPGVAVTPTYGFGHVVDDGQTARVEMTRLEIEVPDAIADSVVDCVREHARTGAGHVGDGRIYVTELAHAVRIADGAEGEAAF</sequence>
<name>A0A6I6D8J8_9GAMM</name>
<dbReference type="GO" id="GO:0006808">
    <property type="term" value="P:regulation of nitrogen utilization"/>
    <property type="evidence" value="ECO:0007669"/>
    <property type="project" value="InterPro"/>
</dbReference>
<keyword evidence="2" id="KW-1185">Reference proteome</keyword>
<dbReference type="GO" id="GO:0005829">
    <property type="term" value="C:cytosol"/>
    <property type="evidence" value="ECO:0007669"/>
    <property type="project" value="TreeGrafter"/>
</dbReference>
<dbReference type="GO" id="GO:0030234">
    <property type="term" value="F:enzyme regulator activity"/>
    <property type="evidence" value="ECO:0007669"/>
    <property type="project" value="InterPro"/>
</dbReference>
<dbReference type="PROSITE" id="PS51343">
    <property type="entry name" value="PII_GLNB_DOM"/>
    <property type="match status" value="1"/>
</dbReference>
<dbReference type="EMBL" id="CP046415">
    <property type="protein sequence ID" value="QGT77742.1"/>
    <property type="molecule type" value="Genomic_DNA"/>
</dbReference>
<dbReference type="SUPFAM" id="SSF54913">
    <property type="entry name" value="GlnB-like"/>
    <property type="match status" value="1"/>
</dbReference>
<dbReference type="InterPro" id="IPR011322">
    <property type="entry name" value="N-reg_PII-like_a/b"/>
</dbReference>
<dbReference type="InterPro" id="IPR015867">
    <property type="entry name" value="N-reg_PII/ATP_PRibTrfase_C"/>
</dbReference>